<dbReference type="SMART" id="SM00382">
    <property type="entry name" value="AAA"/>
    <property type="match status" value="1"/>
</dbReference>
<dbReference type="EMBL" id="JACRTG010000008">
    <property type="protein sequence ID" value="MBC8587166.1"/>
    <property type="molecule type" value="Genomic_DNA"/>
</dbReference>
<comment type="subcellular location">
    <subcellularLocation>
        <location evidence="1">Cell membrane</location>
        <topology evidence="1">Multi-pass membrane protein</topology>
    </subcellularLocation>
</comment>
<keyword evidence="13" id="KW-1185">Reference proteome</keyword>
<feature type="domain" description="ABC transporter" evidence="10">
    <location>
        <begin position="336"/>
        <end position="571"/>
    </location>
</feature>
<dbReference type="PROSITE" id="PS50929">
    <property type="entry name" value="ABC_TM1F"/>
    <property type="match status" value="1"/>
</dbReference>
<dbReference type="PROSITE" id="PS00211">
    <property type="entry name" value="ABC_TRANSPORTER_1"/>
    <property type="match status" value="1"/>
</dbReference>
<dbReference type="InterPro" id="IPR017871">
    <property type="entry name" value="ABC_transporter-like_CS"/>
</dbReference>
<dbReference type="InterPro" id="IPR011527">
    <property type="entry name" value="ABC1_TM_dom"/>
</dbReference>
<dbReference type="Gene3D" id="1.20.1560.10">
    <property type="entry name" value="ABC transporter type 1, transmembrane domain"/>
    <property type="match status" value="1"/>
</dbReference>
<feature type="transmembrane region" description="Helical" evidence="9">
    <location>
        <begin position="273"/>
        <end position="294"/>
    </location>
</feature>
<dbReference type="GO" id="GO:0005524">
    <property type="term" value="F:ATP binding"/>
    <property type="evidence" value="ECO:0007669"/>
    <property type="project" value="UniProtKB-KW"/>
</dbReference>
<evidence type="ECO:0000313" key="13">
    <source>
        <dbReference type="Proteomes" id="UP000601171"/>
    </source>
</evidence>
<evidence type="ECO:0000313" key="12">
    <source>
        <dbReference type="EMBL" id="MBC8587166.1"/>
    </source>
</evidence>
<dbReference type="CDD" id="cd18548">
    <property type="entry name" value="ABC_6TM_Tm287_like"/>
    <property type="match status" value="1"/>
</dbReference>
<dbReference type="PANTHER" id="PTHR43394">
    <property type="entry name" value="ATP-DEPENDENT PERMEASE MDL1, MITOCHONDRIAL"/>
    <property type="match status" value="1"/>
</dbReference>
<dbReference type="SUPFAM" id="SSF90123">
    <property type="entry name" value="ABC transporter transmembrane region"/>
    <property type="match status" value="1"/>
</dbReference>
<comment type="caution">
    <text evidence="12">The sequence shown here is derived from an EMBL/GenBank/DDBJ whole genome shotgun (WGS) entry which is preliminary data.</text>
</comment>
<evidence type="ECO:0000256" key="9">
    <source>
        <dbReference type="SAM" id="Phobius"/>
    </source>
</evidence>
<evidence type="ECO:0000256" key="2">
    <source>
        <dbReference type="ARBA" id="ARBA00022448"/>
    </source>
</evidence>
<dbReference type="GO" id="GO:0015421">
    <property type="term" value="F:ABC-type oligopeptide transporter activity"/>
    <property type="evidence" value="ECO:0007669"/>
    <property type="project" value="TreeGrafter"/>
</dbReference>
<dbReference type="InterPro" id="IPR003593">
    <property type="entry name" value="AAA+_ATPase"/>
</dbReference>
<dbReference type="Proteomes" id="UP000601171">
    <property type="component" value="Unassembled WGS sequence"/>
</dbReference>
<evidence type="ECO:0000256" key="6">
    <source>
        <dbReference type="ARBA" id="ARBA00022840"/>
    </source>
</evidence>
<keyword evidence="3" id="KW-1003">Cell membrane</keyword>
<feature type="transmembrane region" description="Helical" evidence="9">
    <location>
        <begin position="137"/>
        <end position="155"/>
    </location>
</feature>
<dbReference type="Gene3D" id="3.40.50.300">
    <property type="entry name" value="P-loop containing nucleotide triphosphate hydrolases"/>
    <property type="match status" value="1"/>
</dbReference>
<feature type="transmembrane region" description="Helical" evidence="9">
    <location>
        <begin position="161"/>
        <end position="178"/>
    </location>
</feature>
<protein>
    <submittedName>
        <fullName evidence="12">ABC transporter ATP-binding protein</fullName>
    </submittedName>
</protein>
<organism evidence="12 13">
    <name type="scientific">Paratissierella segnis</name>
    <dbReference type="NCBI Taxonomy" id="2763679"/>
    <lineage>
        <taxon>Bacteria</taxon>
        <taxon>Bacillati</taxon>
        <taxon>Bacillota</taxon>
        <taxon>Tissierellia</taxon>
        <taxon>Tissierellales</taxon>
        <taxon>Tissierellaceae</taxon>
        <taxon>Paratissierella</taxon>
    </lineage>
</organism>
<evidence type="ECO:0000259" key="11">
    <source>
        <dbReference type="PROSITE" id="PS50929"/>
    </source>
</evidence>
<feature type="transmembrane region" description="Helical" evidence="9">
    <location>
        <begin position="239"/>
        <end position="261"/>
    </location>
</feature>
<dbReference type="GO" id="GO:0005886">
    <property type="term" value="C:plasma membrane"/>
    <property type="evidence" value="ECO:0007669"/>
    <property type="project" value="UniProtKB-SubCell"/>
</dbReference>
<evidence type="ECO:0000259" key="10">
    <source>
        <dbReference type="PROSITE" id="PS50893"/>
    </source>
</evidence>
<keyword evidence="2" id="KW-0813">Transport</keyword>
<dbReference type="PANTHER" id="PTHR43394:SF1">
    <property type="entry name" value="ATP-BINDING CASSETTE SUB-FAMILY B MEMBER 10, MITOCHONDRIAL"/>
    <property type="match status" value="1"/>
</dbReference>
<evidence type="ECO:0000256" key="1">
    <source>
        <dbReference type="ARBA" id="ARBA00004651"/>
    </source>
</evidence>
<dbReference type="InterPro" id="IPR036640">
    <property type="entry name" value="ABC1_TM_sf"/>
</dbReference>
<gene>
    <name evidence="12" type="ORF">H8707_02765</name>
</gene>
<dbReference type="InterPro" id="IPR027417">
    <property type="entry name" value="P-loop_NTPase"/>
</dbReference>
<dbReference type="GO" id="GO:0016887">
    <property type="term" value="F:ATP hydrolysis activity"/>
    <property type="evidence" value="ECO:0007669"/>
    <property type="project" value="InterPro"/>
</dbReference>
<dbReference type="InterPro" id="IPR003439">
    <property type="entry name" value="ABC_transporter-like_ATP-bd"/>
</dbReference>
<feature type="domain" description="ABC transmembrane type-1" evidence="11">
    <location>
        <begin position="20"/>
        <end position="302"/>
    </location>
</feature>
<evidence type="ECO:0000256" key="4">
    <source>
        <dbReference type="ARBA" id="ARBA00022692"/>
    </source>
</evidence>
<reference evidence="12" key="1">
    <citation type="submission" date="2020-08" db="EMBL/GenBank/DDBJ databases">
        <title>Genome public.</title>
        <authorList>
            <person name="Liu C."/>
            <person name="Sun Q."/>
        </authorList>
    </citation>
    <scope>NUCLEOTIDE SEQUENCE</scope>
    <source>
        <strain evidence="12">BX21</strain>
    </source>
</reference>
<evidence type="ECO:0000256" key="7">
    <source>
        <dbReference type="ARBA" id="ARBA00022989"/>
    </source>
</evidence>
<feature type="transmembrane region" description="Helical" evidence="9">
    <location>
        <begin position="56"/>
        <end position="74"/>
    </location>
</feature>
<dbReference type="InterPro" id="IPR039421">
    <property type="entry name" value="Type_1_exporter"/>
</dbReference>
<sequence>MKGQYQYLNKYIYRYKDKFLIALIFLILEAMGDLIQPTIMSRLIDKGVKTGDLKYIFKLGGLMLFMTALGAIFASTRNIVSSRVSQNFGADLREDLYIKIQNFSFDNIDKFQDASLIIRLTNDVNQIQNFSHGLMRIFAKAPILGIGSVVMAFLLNKRLALIIFGIISFVAFIILLNLKISYPIFTNIQIALDKVNGVMREYLSGIRVVKAFNRFKYESIRFRNVNEKLKDITLKGMRIVAVFNPIVTLIVDIGIVLVLYFGGLRVNTGQMEVGQIIAFVNYMTQVLFSLIMMTRILNTFIRAKASAERIGEVFDEENTVLEKENPVTFKNLKGKIKFDHVYFKYHEKSNYVLEDINFTVSPGDTVAIIGSTGAGKSTLINLIPRFYDCIKGCIKIDGIDVRDMELEELRENIAIVPQKTLLFTGSIKENIKWGDKYAGDEEVIEVSKIAQAHDFIISFNDGYDTYLGQEGVNLSGGQKQRISIARALIKKPKILILDDSTSAVDLITERKIKEGLRDYLKKTTVFLIAQRITSVMDADIILVMDRGRIVSVGNHEELMSVSETYQDIYISQIGKGVDLNGSKANPE</sequence>
<keyword evidence="5" id="KW-0547">Nucleotide-binding</keyword>
<dbReference type="Pfam" id="PF00664">
    <property type="entry name" value="ABC_membrane"/>
    <property type="match status" value="1"/>
</dbReference>
<dbReference type="SUPFAM" id="SSF52540">
    <property type="entry name" value="P-loop containing nucleoside triphosphate hydrolases"/>
    <property type="match status" value="1"/>
</dbReference>
<keyword evidence="8 9" id="KW-0472">Membrane</keyword>
<evidence type="ECO:0000256" key="8">
    <source>
        <dbReference type="ARBA" id="ARBA00023136"/>
    </source>
</evidence>
<name>A0A926ET40_9FIRM</name>
<proteinExistence type="predicted"/>
<dbReference type="PROSITE" id="PS50893">
    <property type="entry name" value="ABC_TRANSPORTER_2"/>
    <property type="match status" value="1"/>
</dbReference>
<dbReference type="Pfam" id="PF00005">
    <property type="entry name" value="ABC_tran"/>
    <property type="match status" value="1"/>
</dbReference>
<dbReference type="AlphaFoldDB" id="A0A926ET40"/>
<keyword evidence="6 12" id="KW-0067">ATP-binding</keyword>
<evidence type="ECO:0000256" key="5">
    <source>
        <dbReference type="ARBA" id="ARBA00022741"/>
    </source>
</evidence>
<evidence type="ECO:0000256" key="3">
    <source>
        <dbReference type="ARBA" id="ARBA00022475"/>
    </source>
</evidence>
<keyword evidence="7 9" id="KW-1133">Transmembrane helix</keyword>
<dbReference type="RefSeq" id="WP_262428638.1">
    <property type="nucleotide sequence ID" value="NZ_JACRTG010000008.1"/>
</dbReference>
<accession>A0A926ET40</accession>
<dbReference type="FunFam" id="3.40.50.300:FF:000221">
    <property type="entry name" value="Multidrug ABC transporter ATP-binding protein"/>
    <property type="match status" value="1"/>
</dbReference>
<keyword evidence="4 9" id="KW-0812">Transmembrane</keyword>